<dbReference type="RefSeq" id="WP_072580378.1">
    <property type="nucleotide sequence ID" value="NZ_CP016020.1"/>
</dbReference>
<dbReference type="Gene3D" id="2.40.260.10">
    <property type="entry name" value="Sortase"/>
    <property type="match status" value="1"/>
</dbReference>
<protein>
    <recommendedName>
        <fullName evidence="5">Class D sortase</fullName>
    </recommendedName>
</protein>
<dbReference type="NCBIfam" id="NF033746">
    <property type="entry name" value="class_D_sortase"/>
    <property type="match status" value="1"/>
</dbReference>
<dbReference type="AlphaFoldDB" id="A0A1L3MTC4"/>
<dbReference type="Proteomes" id="UP000181936">
    <property type="component" value="Chromosome"/>
</dbReference>
<proteinExistence type="predicted"/>
<dbReference type="EMBL" id="CP016020">
    <property type="protein sequence ID" value="APH05586.1"/>
    <property type="molecule type" value="Genomic_DNA"/>
</dbReference>
<name>A0A1L3MTC4_9BACI</name>
<dbReference type="GO" id="GO:0016787">
    <property type="term" value="F:hydrolase activity"/>
    <property type="evidence" value="ECO:0007669"/>
    <property type="project" value="UniProtKB-KW"/>
</dbReference>
<evidence type="ECO:0008006" key="5">
    <source>
        <dbReference type="Google" id="ProtNLM"/>
    </source>
</evidence>
<evidence type="ECO:0000313" key="4">
    <source>
        <dbReference type="Proteomes" id="UP000181936"/>
    </source>
</evidence>
<feature type="active site" description="Acyl-thioester intermediate" evidence="2">
    <location>
        <position position="165"/>
    </location>
</feature>
<dbReference type="InterPro" id="IPR005754">
    <property type="entry name" value="Sortase"/>
</dbReference>
<keyword evidence="1" id="KW-0378">Hydrolase</keyword>
<dbReference type="KEGG" id="bwh:A9C19_12955"/>
<dbReference type="InterPro" id="IPR023365">
    <property type="entry name" value="Sortase_dom-sf"/>
</dbReference>
<dbReference type="SUPFAM" id="SSF63817">
    <property type="entry name" value="Sortase"/>
    <property type="match status" value="1"/>
</dbReference>
<dbReference type="InterPro" id="IPR041999">
    <property type="entry name" value="Sortase_D_1"/>
</dbReference>
<evidence type="ECO:0000256" key="2">
    <source>
        <dbReference type="PIRSR" id="PIRSR605754-1"/>
    </source>
</evidence>
<reference evidence="3 4" key="1">
    <citation type="journal article" date="2016" name="Sci. Rep.">
        <title>Complete genome sequence and transcriptomic analysis of a novel marine strain Bacillus weihaiensis reveals the mechanism of brown algae degradation.</title>
        <authorList>
            <person name="Zhu Y."/>
            <person name="Chen P."/>
            <person name="Bao Y."/>
            <person name="Men Y."/>
            <person name="Zeng Y."/>
            <person name="Yang J."/>
            <person name="Sun J."/>
            <person name="Sun Y."/>
        </authorList>
    </citation>
    <scope>NUCLEOTIDE SEQUENCE [LARGE SCALE GENOMIC DNA]</scope>
    <source>
        <strain evidence="3 4">Alg07</strain>
    </source>
</reference>
<keyword evidence="4" id="KW-1185">Reference proteome</keyword>
<evidence type="ECO:0000256" key="1">
    <source>
        <dbReference type="ARBA" id="ARBA00022801"/>
    </source>
</evidence>
<accession>A0A1L3MTC4</accession>
<gene>
    <name evidence="3" type="ORF">A9C19_12955</name>
</gene>
<dbReference type="CDD" id="cd05828">
    <property type="entry name" value="Sortase_D_1"/>
    <property type="match status" value="1"/>
</dbReference>
<sequence length="193" mass="21557">MKTLSLLLIILGGFLCVLQINWLSKGYQVFQKENAPASSQAISHASEYVSSPSSFVEGDKIGVLQIPKLERTVPIYEGTDEDTLKKGIGHVSSTPLPGDDSNSVLAGHRDTFFRELDQLVVGDKLIVKRDNTYLLFKIKKLRIVDKQDPTVIVPKPRKTLTLTTCYPFTFIGPAPLRYIVEAELITKPKIERE</sequence>
<dbReference type="STRING" id="1547283.A9C19_12955"/>
<evidence type="ECO:0000313" key="3">
    <source>
        <dbReference type="EMBL" id="APH05586.1"/>
    </source>
</evidence>
<dbReference type="OrthoDB" id="165822at2"/>
<dbReference type="NCBIfam" id="TIGR01076">
    <property type="entry name" value="sortase_fam"/>
    <property type="match status" value="1"/>
</dbReference>
<organism evidence="3 4">
    <name type="scientific">Bacillus weihaiensis</name>
    <dbReference type="NCBI Taxonomy" id="1547283"/>
    <lineage>
        <taxon>Bacteria</taxon>
        <taxon>Bacillati</taxon>
        <taxon>Bacillota</taxon>
        <taxon>Bacilli</taxon>
        <taxon>Bacillales</taxon>
        <taxon>Bacillaceae</taxon>
        <taxon>Bacillus</taxon>
    </lineage>
</organism>
<dbReference type="InterPro" id="IPR053525">
    <property type="entry name" value="Sortase_D"/>
</dbReference>
<dbReference type="Pfam" id="PF04203">
    <property type="entry name" value="Sortase"/>
    <property type="match status" value="1"/>
</dbReference>
<feature type="active site" description="Proton donor/acceptor" evidence="2">
    <location>
        <position position="108"/>
    </location>
</feature>